<feature type="transmembrane region" description="Helical" evidence="8">
    <location>
        <begin position="296"/>
        <end position="317"/>
    </location>
</feature>
<dbReference type="InterPro" id="IPR003838">
    <property type="entry name" value="ABC3_permease_C"/>
</dbReference>
<dbReference type="RefSeq" id="WP_089688699.1">
    <property type="nucleotide sequence ID" value="NZ_FNFO01000020.1"/>
</dbReference>
<organism evidence="11 12">
    <name type="scientific">Catalinimonas alkaloidigena</name>
    <dbReference type="NCBI Taxonomy" id="1075417"/>
    <lineage>
        <taxon>Bacteria</taxon>
        <taxon>Pseudomonadati</taxon>
        <taxon>Bacteroidota</taxon>
        <taxon>Cytophagia</taxon>
        <taxon>Cytophagales</taxon>
        <taxon>Catalimonadaceae</taxon>
        <taxon>Catalinimonas</taxon>
    </lineage>
</organism>
<comment type="subcellular location">
    <subcellularLocation>
        <location evidence="1">Cell membrane</location>
        <topology evidence="1">Multi-pass membrane protein</topology>
    </subcellularLocation>
</comment>
<evidence type="ECO:0000256" key="8">
    <source>
        <dbReference type="SAM" id="Phobius"/>
    </source>
</evidence>
<gene>
    <name evidence="11" type="ORF">SAMN05421823_12019</name>
</gene>
<keyword evidence="4 8" id="KW-1133">Transmembrane helix</keyword>
<dbReference type="GO" id="GO:0005886">
    <property type="term" value="C:plasma membrane"/>
    <property type="evidence" value="ECO:0007669"/>
    <property type="project" value="UniProtKB-SubCell"/>
</dbReference>
<dbReference type="EMBL" id="FNFO01000020">
    <property type="protein sequence ID" value="SDM70878.1"/>
    <property type="molecule type" value="Genomic_DNA"/>
</dbReference>
<evidence type="ECO:0000256" key="2">
    <source>
        <dbReference type="ARBA" id="ARBA00022475"/>
    </source>
</evidence>
<evidence type="ECO:0000256" key="4">
    <source>
        <dbReference type="ARBA" id="ARBA00022989"/>
    </source>
</evidence>
<name>A0A1G9VF41_9BACT</name>
<dbReference type="InterPro" id="IPR025857">
    <property type="entry name" value="MacB_PCD"/>
</dbReference>
<evidence type="ECO:0000259" key="9">
    <source>
        <dbReference type="Pfam" id="PF02687"/>
    </source>
</evidence>
<protein>
    <submittedName>
        <fullName evidence="11">Putative ABC transport system permease protein</fullName>
    </submittedName>
</protein>
<dbReference type="InterPro" id="IPR050250">
    <property type="entry name" value="Macrolide_Exporter_MacB"/>
</dbReference>
<dbReference type="Pfam" id="PF12704">
    <property type="entry name" value="MacB_PCD"/>
    <property type="match status" value="1"/>
</dbReference>
<accession>A0A1G9VF41</accession>
<feature type="compositionally biased region" description="Basic and acidic residues" evidence="7">
    <location>
        <begin position="206"/>
        <end position="219"/>
    </location>
</feature>
<evidence type="ECO:0000313" key="11">
    <source>
        <dbReference type="EMBL" id="SDM70878.1"/>
    </source>
</evidence>
<sequence>MNLFTLSYRSLMSRPLSTALSLVLLSLGVGMIAFLVQVNHHVQQQLENQVRGIDMVVGAKGSPLQLILSAVYHLDAPTGNISLEEAERLRAHPLVASGIPLAYGDSYQGYRIVGTTDQYPQLYDATVARGRLWQAPFEVTLGATVAENLHLKVGDTFAGTHGLEEGGEAHEAHAYRVVGLLDYTYSVLDQLILTATESVWEIHHHEEGEEADPLEHEAHEEEAELGEEAHPLDHEEHKKEAEREITAMLIRFRSPLGMVQLPRMVNQDTNMQAAVPVYEISRLFSLIGVGVDTLQALALVIMSVSGLSVFISLYTALSERIYEMALMRTYGATRWQLVGLIVQEGLLLTGSGFLLGMLFSRIGLWLVSHLMEAGYHYPFSGGAWLPEEGWLLVIALGLGLLASLLPAIRVFHLNLSKTLADA</sequence>
<feature type="compositionally biased region" description="Basic and acidic residues" evidence="7">
    <location>
        <begin position="227"/>
        <end position="236"/>
    </location>
</feature>
<proteinExistence type="inferred from homology"/>
<dbReference type="PANTHER" id="PTHR30572">
    <property type="entry name" value="MEMBRANE COMPONENT OF TRANSPORTER-RELATED"/>
    <property type="match status" value="1"/>
</dbReference>
<evidence type="ECO:0000256" key="6">
    <source>
        <dbReference type="ARBA" id="ARBA00038076"/>
    </source>
</evidence>
<evidence type="ECO:0000256" key="5">
    <source>
        <dbReference type="ARBA" id="ARBA00023136"/>
    </source>
</evidence>
<evidence type="ECO:0000256" key="1">
    <source>
        <dbReference type="ARBA" id="ARBA00004651"/>
    </source>
</evidence>
<reference evidence="11 12" key="1">
    <citation type="submission" date="2016-10" db="EMBL/GenBank/DDBJ databases">
        <authorList>
            <person name="de Groot N.N."/>
        </authorList>
    </citation>
    <scope>NUCLEOTIDE SEQUENCE [LARGE SCALE GENOMIC DNA]</scope>
    <source>
        <strain evidence="11 12">DSM 25186</strain>
    </source>
</reference>
<dbReference type="STRING" id="1075417.SAMN05421823_12019"/>
<feature type="transmembrane region" description="Helical" evidence="8">
    <location>
        <begin position="337"/>
        <end position="359"/>
    </location>
</feature>
<feature type="domain" description="ABC3 transporter permease C-terminal" evidence="9">
    <location>
        <begin position="297"/>
        <end position="414"/>
    </location>
</feature>
<feature type="transmembrane region" description="Helical" evidence="8">
    <location>
        <begin position="389"/>
        <end position="408"/>
    </location>
</feature>
<dbReference type="Proteomes" id="UP000198510">
    <property type="component" value="Unassembled WGS sequence"/>
</dbReference>
<keyword evidence="5 8" id="KW-0472">Membrane</keyword>
<dbReference type="OrthoDB" id="9784014at2"/>
<comment type="similarity">
    <text evidence="6">Belongs to the ABC-4 integral membrane protein family.</text>
</comment>
<evidence type="ECO:0000256" key="3">
    <source>
        <dbReference type="ARBA" id="ARBA00022692"/>
    </source>
</evidence>
<dbReference type="Pfam" id="PF02687">
    <property type="entry name" value="FtsX"/>
    <property type="match status" value="1"/>
</dbReference>
<feature type="domain" description="MacB-like periplasmic core" evidence="10">
    <location>
        <begin position="18"/>
        <end position="184"/>
    </location>
</feature>
<evidence type="ECO:0000256" key="7">
    <source>
        <dbReference type="SAM" id="MobiDB-lite"/>
    </source>
</evidence>
<evidence type="ECO:0000259" key="10">
    <source>
        <dbReference type="Pfam" id="PF12704"/>
    </source>
</evidence>
<dbReference type="AlphaFoldDB" id="A0A1G9VF41"/>
<evidence type="ECO:0000313" key="12">
    <source>
        <dbReference type="Proteomes" id="UP000198510"/>
    </source>
</evidence>
<keyword evidence="2" id="KW-1003">Cell membrane</keyword>
<dbReference type="GO" id="GO:0022857">
    <property type="term" value="F:transmembrane transporter activity"/>
    <property type="evidence" value="ECO:0007669"/>
    <property type="project" value="TreeGrafter"/>
</dbReference>
<feature type="region of interest" description="Disordered" evidence="7">
    <location>
        <begin position="206"/>
        <end position="236"/>
    </location>
</feature>
<keyword evidence="3 8" id="KW-0812">Transmembrane</keyword>
<keyword evidence="12" id="KW-1185">Reference proteome</keyword>
<dbReference type="PANTHER" id="PTHR30572:SF4">
    <property type="entry name" value="ABC TRANSPORTER PERMEASE YTRF"/>
    <property type="match status" value="1"/>
</dbReference>